<keyword evidence="7" id="KW-0472">Membrane</keyword>
<dbReference type="GO" id="GO:0090729">
    <property type="term" value="F:toxin activity"/>
    <property type="evidence" value="ECO:0007669"/>
    <property type="project" value="UniProtKB-KW"/>
</dbReference>
<dbReference type="SUPFAM" id="SSF51120">
    <property type="entry name" value="beta-Roll"/>
    <property type="match status" value="5"/>
</dbReference>
<evidence type="ECO:0000256" key="7">
    <source>
        <dbReference type="ARBA" id="ARBA00023136"/>
    </source>
</evidence>
<dbReference type="InterPro" id="IPR050557">
    <property type="entry name" value="RTX_toxin/Mannuronan_C5-epim"/>
</dbReference>
<keyword evidence="3" id="KW-0964">Secreted</keyword>
<dbReference type="PANTHER" id="PTHR38340">
    <property type="entry name" value="S-LAYER PROTEIN"/>
    <property type="match status" value="1"/>
</dbReference>
<organism evidence="9 10">
    <name type="scientific">Paracoccus halophilus</name>
    <dbReference type="NCBI Taxonomy" id="376733"/>
    <lineage>
        <taxon>Bacteria</taxon>
        <taxon>Pseudomonadati</taxon>
        <taxon>Pseudomonadota</taxon>
        <taxon>Alphaproteobacteria</taxon>
        <taxon>Rhodobacterales</taxon>
        <taxon>Paracoccaceae</taxon>
        <taxon>Paracoccus</taxon>
    </lineage>
</organism>
<dbReference type="EMBL" id="FOJO01000002">
    <property type="protein sequence ID" value="SFA42679.1"/>
    <property type="molecule type" value="Genomic_DNA"/>
</dbReference>
<proteinExistence type="predicted"/>
<reference evidence="9 10" key="1">
    <citation type="submission" date="2016-10" db="EMBL/GenBank/DDBJ databases">
        <authorList>
            <person name="de Groot N.N."/>
        </authorList>
    </citation>
    <scope>NUCLEOTIDE SEQUENCE [LARGE SCALE GENOMIC DNA]</scope>
    <source>
        <strain evidence="9 10">CGMCC 1.6117</strain>
    </source>
</reference>
<dbReference type="InterPro" id="IPR015943">
    <property type="entry name" value="WD40/YVTN_repeat-like_dom_sf"/>
</dbReference>
<evidence type="ECO:0000256" key="6">
    <source>
        <dbReference type="ARBA" id="ARBA00023026"/>
    </source>
</evidence>
<accession>A0A1I0ST59</accession>
<dbReference type="Gene3D" id="2.130.10.10">
    <property type="entry name" value="YVTN repeat-like/Quinoprotein amine dehydrogenase"/>
    <property type="match status" value="1"/>
</dbReference>
<dbReference type="PRINTS" id="PR00313">
    <property type="entry name" value="CABNDNGRPT"/>
</dbReference>
<dbReference type="GO" id="GO:0005509">
    <property type="term" value="F:calcium ion binding"/>
    <property type="evidence" value="ECO:0007669"/>
    <property type="project" value="InterPro"/>
</dbReference>
<feature type="compositionally biased region" description="Gly residues" evidence="8">
    <location>
        <begin position="854"/>
        <end position="867"/>
    </location>
</feature>
<feature type="region of interest" description="Disordered" evidence="8">
    <location>
        <begin position="839"/>
        <end position="867"/>
    </location>
</feature>
<evidence type="ECO:0000256" key="1">
    <source>
        <dbReference type="ARBA" id="ARBA00004370"/>
    </source>
</evidence>
<dbReference type="PRINTS" id="PR01488">
    <property type="entry name" value="RTXTOXINA"/>
</dbReference>
<name>A0A1I0ST59_9RHOB</name>
<evidence type="ECO:0000256" key="5">
    <source>
        <dbReference type="ARBA" id="ARBA00022737"/>
    </source>
</evidence>
<dbReference type="InterPro" id="IPR001343">
    <property type="entry name" value="Hemolysn_Ca-bd"/>
</dbReference>
<keyword evidence="6" id="KW-0843">Virulence</keyword>
<dbReference type="Proteomes" id="UP000182312">
    <property type="component" value="Unassembled WGS sequence"/>
</dbReference>
<dbReference type="Gene3D" id="2.150.10.10">
    <property type="entry name" value="Serralysin-like metalloprotease, C-terminal"/>
    <property type="match status" value="8"/>
</dbReference>
<gene>
    <name evidence="9" type="ORF">SAMN04487972_102343</name>
</gene>
<keyword evidence="5" id="KW-0677">Repeat</keyword>
<dbReference type="InterPro" id="IPR011049">
    <property type="entry name" value="Serralysin-like_metalloprot_C"/>
</dbReference>
<evidence type="ECO:0000256" key="2">
    <source>
        <dbReference type="ARBA" id="ARBA00004613"/>
    </source>
</evidence>
<dbReference type="PANTHER" id="PTHR38340:SF1">
    <property type="entry name" value="S-LAYER PROTEIN"/>
    <property type="match status" value="1"/>
</dbReference>
<dbReference type="InterPro" id="IPR018511">
    <property type="entry name" value="Hemolysin-typ_Ca-bd_CS"/>
</dbReference>
<evidence type="ECO:0000256" key="8">
    <source>
        <dbReference type="SAM" id="MobiDB-lite"/>
    </source>
</evidence>
<comment type="subcellular location">
    <subcellularLocation>
        <location evidence="1">Membrane</location>
    </subcellularLocation>
    <subcellularLocation>
        <location evidence="2">Secreted</location>
    </subcellularLocation>
</comment>
<dbReference type="InterPro" id="IPR003995">
    <property type="entry name" value="RTX_toxin_determinant-A"/>
</dbReference>
<evidence type="ECO:0000256" key="4">
    <source>
        <dbReference type="ARBA" id="ARBA00022656"/>
    </source>
</evidence>
<dbReference type="GO" id="GO:0016020">
    <property type="term" value="C:membrane"/>
    <property type="evidence" value="ECO:0007669"/>
    <property type="project" value="UniProtKB-SubCell"/>
</dbReference>
<protein>
    <submittedName>
        <fullName evidence="9">Ca2+-binding protein, RTX toxin-related</fullName>
    </submittedName>
</protein>
<dbReference type="PROSITE" id="PS00330">
    <property type="entry name" value="HEMOLYSIN_CALCIUM"/>
    <property type="match status" value="6"/>
</dbReference>
<dbReference type="AlphaFoldDB" id="A0A1I0ST59"/>
<dbReference type="RefSeq" id="WP_231564658.1">
    <property type="nucleotide sequence ID" value="NZ_FOJO01000002.1"/>
</dbReference>
<evidence type="ECO:0000313" key="10">
    <source>
        <dbReference type="Proteomes" id="UP000182312"/>
    </source>
</evidence>
<dbReference type="Pfam" id="PF00353">
    <property type="entry name" value="HemolysinCabind"/>
    <property type="match status" value="10"/>
</dbReference>
<dbReference type="GO" id="GO:0005576">
    <property type="term" value="C:extracellular region"/>
    <property type="evidence" value="ECO:0007669"/>
    <property type="project" value="UniProtKB-SubCell"/>
</dbReference>
<evidence type="ECO:0000313" key="9">
    <source>
        <dbReference type="EMBL" id="SFA42679.1"/>
    </source>
</evidence>
<sequence>MLRYQHVATYSGTATGFLSNITDLQVHAGPGGHRLYSVTHTGGGFTAFDIAAADRPLREIDSRPHAGALGYGGIPTISVIDIGGQPALFGAGLLNAMAMGAALDSDGGFGGRAALQGGGRLPGDVILLGQFETPQGQFIYSVRDGQTAVETWRLDAQGVPGFVARSGLPWGPGMQGTEISDMTVATLGSRSFMISTSALGNYVAVQAINADGTTGRAQMLWADRGLGLNQPGHLTTVTVNGVTYVIVASSQSSSLTTLRLTYSGELLPTDHVIDELTTRFSGASALASLTLDGRAFVFAGGGDDGVTVFTVMPDGRLLHLATLADGLDRALADVSSLSAVEIDGQIALFVASRSEAGITQFAFDPGELGLTQVAGRGGQSGSGGNDMLQAGDATSSLNGGAGDDILIAGSAPLRMRGGDGADTFVAREVNGRIHIDDFEPGTDRLDLSLLGMIRSTAQLTFRPQSDGIKIFFGNSVVWIRTRDGTTMQAGYFDNLLFPISHYDPPDMMTNILGTSGHDTLTAGQYGSSILGLAGRDVLLGRDGDDYLNGGANPDTINGGSGDDTLHGGDGNDVLRAAFGDDQSFGGNGNDLLYGGGGNDILMGQQGNDLLIGEDGDDRLMDDSGHNTLWGGNGNDLLKTGTGHDRLHGGNGDDTIRAHHGNDLVYGAHGRDNISGGAGHDTLDGGQGGDLMSGGGGNDRMLGGQGHDTMFGDHGDDTIAGLQGPDQISGGAGNDSLLGQSGNDLIRGASGDDFIRGGLHDDTIMGDAGNDRIFGDEGSDSIRGGAGNDVIDTGEGDDFVKSDGGNDTVIGGDGNDTLWNLAGDDRLIGGNGDDMILSRDGNSRLYGQSGNDMLQGGGGNESLHGGSGDDTLIGNAGDDRMFGQAGNDILQGGAGNDHLAGGASDDRLEGGAGDDILNGGHGRDHFVFVAWRDFDGGHDIIQDFRSGQDLIDMSGLGLSFIGAAEFSGAGQVRSYWTRETARVLEIDLDGNGRADLTIGLGAIARIDETDLLI</sequence>
<keyword evidence="4" id="KW-0800">Toxin</keyword>
<evidence type="ECO:0000256" key="3">
    <source>
        <dbReference type="ARBA" id="ARBA00022525"/>
    </source>
</evidence>